<proteinExistence type="predicted"/>
<dbReference type="PANTHER" id="PTHR30283:SF4">
    <property type="entry name" value="PEROXIDE STRESS RESISTANCE PROTEIN YAAA"/>
    <property type="match status" value="1"/>
</dbReference>
<dbReference type="PANTHER" id="PTHR30283">
    <property type="entry name" value="PEROXIDE STRESS RESPONSE PROTEIN YAAA"/>
    <property type="match status" value="1"/>
</dbReference>
<reference evidence="1" key="1">
    <citation type="submission" date="2020-05" db="EMBL/GenBank/DDBJ databases">
        <authorList>
            <person name="Chiriac C."/>
            <person name="Salcher M."/>
            <person name="Ghai R."/>
            <person name="Kavagutti S V."/>
        </authorList>
    </citation>
    <scope>NUCLEOTIDE SEQUENCE</scope>
</reference>
<dbReference type="Pfam" id="PF03883">
    <property type="entry name" value="H2O2_YaaD"/>
    <property type="match status" value="1"/>
</dbReference>
<evidence type="ECO:0000313" key="1">
    <source>
        <dbReference type="EMBL" id="CAB4646832.1"/>
    </source>
</evidence>
<dbReference type="InterPro" id="IPR005583">
    <property type="entry name" value="YaaA"/>
</dbReference>
<dbReference type="GO" id="GO:0033194">
    <property type="term" value="P:response to hydroperoxide"/>
    <property type="evidence" value="ECO:0007669"/>
    <property type="project" value="TreeGrafter"/>
</dbReference>
<organism evidence="1">
    <name type="scientific">freshwater metagenome</name>
    <dbReference type="NCBI Taxonomy" id="449393"/>
    <lineage>
        <taxon>unclassified sequences</taxon>
        <taxon>metagenomes</taxon>
        <taxon>ecological metagenomes</taxon>
    </lineage>
</organism>
<protein>
    <submittedName>
        <fullName evidence="1">Unannotated protein</fullName>
    </submittedName>
</protein>
<name>A0A6J6KBL7_9ZZZZ</name>
<dbReference type="AlphaFoldDB" id="A0A6J6KBL7"/>
<accession>A0A6J6KBL7</accession>
<dbReference type="GO" id="GO:0005829">
    <property type="term" value="C:cytosol"/>
    <property type="evidence" value="ECO:0007669"/>
    <property type="project" value="TreeGrafter"/>
</dbReference>
<dbReference type="EMBL" id="CAEZWD010000036">
    <property type="protein sequence ID" value="CAB4646832.1"/>
    <property type="molecule type" value="Genomic_DNA"/>
</dbReference>
<gene>
    <name evidence="1" type="ORF">UFOPK2171_00436</name>
</gene>
<sequence length="261" mass="28147">MTMILLPPSEGKTDATGKQRLDFKKLSFPELTKQRQELVSAVVAMANGPAAKARAALAISAKQDFEIERDQKLLTAATGPVWSVYTGVLYDAIEIDSLSAKAKAKFEAENFVVSALFGLINVTDRIPAYRLSGDTVVPKIGSLTKFWSDSITSLIAEQDEFVIDLRSGIYVKLGPTDKNIADQVVVPRIMQKMPTGAPKVVSHSNKATKGRLVRSLAQAGKSVKTIEQLAELAAKVALDVKIVKPTKAGSPWGLDVIVEVL</sequence>